<reference evidence="1" key="1">
    <citation type="submission" date="2014-05" db="EMBL/GenBank/DDBJ databases">
        <authorList>
            <person name="Chronopoulou M."/>
        </authorList>
    </citation>
    <scope>NUCLEOTIDE SEQUENCE</scope>
    <source>
        <tissue evidence="1">Whole organism</tissue>
    </source>
</reference>
<name>A0A0K2U1N4_LEPSM</name>
<protein>
    <submittedName>
        <fullName evidence="1">Uncharacterized protein</fullName>
    </submittedName>
</protein>
<sequence>LNKCLKRGQPYLDLKILLTRLYVRSKKQLTNEFINLISNKDNISVFGMESKAWDLMNEISKDGTDFKENVSTLKLSCYLEEERDIREDVGVNIIKMNADQRPCFKRKNNTQGSIS</sequence>
<organism evidence="1">
    <name type="scientific">Lepeophtheirus salmonis</name>
    <name type="common">Salmon louse</name>
    <name type="synonym">Caligus salmonis</name>
    <dbReference type="NCBI Taxonomy" id="72036"/>
    <lineage>
        <taxon>Eukaryota</taxon>
        <taxon>Metazoa</taxon>
        <taxon>Ecdysozoa</taxon>
        <taxon>Arthropoda</taxon>
        <taxon>Crustacea</taxon>
        <taxon>Multicrustacea</taxon>
        <taxon>Hexanauplia</taxon>
        <taxon>Copepoda</taxon>
        <taxon>Siphonostomatoida</taxon>
        <taxon>Caligidae</taxon>
        <taxon>Lepeophtheirus</taxon>
    </lineage>
</organism>
<feature type="non-terminal residue" evidence="1">
    <location>
        <position position="1"/>
    </location>
</feature>
<dbReference type="EMBL" id="HACA01014797">
    <property type="protein sequence ID" value="CDW32158.1"/>
    <property type="molecule type" value="Transcribed_RNA"/>
</dbReference>
<dbReference type="AlphaFoldDB" id="A0A0K2U1N4"/>
<accession>A0A0K2U1N4</accession>
<proteinExistence type="predicted"/>
<evidence type="ECO:0000313" key="1">
    <source>
        <dbReference type="EMBL" id="CDW32158.1"/>
    </source>
</evidence>